<name>A0A1H5JJM1_9BRAD</name>
<evidence type="ECO:0000313" key="2">
    <source>
        <dbReference type="Proteomes" id="UP000198992"/>
    </source>
</evidence>
<proteinExistence type="predicted"/>
<dbReference type="InterPro" id="IPR050563">
    <property type="entry name" value="4-hydroxybenzoyl-CoA_TE"/>
</dbReference>
<sequence length="145" mass="16200">MTPFSFDRELRFGDCDPSGIAYFPSYLNILNSVVEEFWAVIGFSWPELITIRRIGTPTVHLACDFSRPSKFGDCLTFGLRVVKVGRASLHLAHVVTGADGVRWQARQILAATSLVDHRAIPWPDDVRAALELHRHADEDPQVASL</sequence>
<dbReference type="SUPFAM" id="SSF54637">
    <property type="entry name" value="Thioesterase/thiol ester dehydrase-isomerase"/>
    <property type="match status" value="1"/>
</dbReference>
<dbReference type="EMBL" id="FNTH01000001">
    <property type="protein sequence ID" value="SEE52773.1"/>
    <property type="molecule type" value="Genomic_DNA"/>
</dbReference>
<protein>
    <submittedName>
        <fullName evidence="1">4-hydroxybenzoyl-CoA thioesterase</fullName>
    </submittedName>
</protein>
<dbReference type="Proteomes" id="UP000198992">
    <property type="component" value="Unassembled WGS sequence"/>
</dbReference>
<dbReference type="PANTHER" id="PTHR31793:SF24">
    <property type="entry name" value="LONG-CHAIN ACYL-COA THIOESTERASE FADM"/>
    <property type="match status" value="1"/>
</dbReference>
<dbReference type="CDD" id="cd00586">
    <property type="entry name" value="4HBT"/>
    <property type="match status" value="1"/>
</dbReference>
<dbReference type="OrthoDB" id="7204167at2"/>
<accession>A0A1H5JJM1</accession>
<organism evidence="1 2">
    <name type="scientific">Bradyrhizobium erythrophlei</name>
    <dbReference type="NCBI Taxonomy" id="1437360"/>
    <lineage>
        <taxon>Bacteria</taxon>
        <taxon>Pseudomonadati</taxon>
        <taxon>Pseudomonadota</taxon>
        <taxon>Alphaproteobacteria</taxon>
        <taxon>Hyphomicrobiales</taxon>
        <taxon>Nitrobacteraceae</taxon>
        <taxon>Bradyrhizobium</taxon>
    </lineage>
</organism>
<reference evidence="1 2" key="1">
    <citation type="submission" date="2016-10" db="EMBL/GenBank/DDBJ databases">
        <authorList>
            <person name="de Groot N.N."/>
        </authorList>
    </citation>
    <scope>NUCLEOTIDE SEQUENCE [LARGE SCALE GENOMIC DNA]</scope>
    <source>
        <strain evidence="1 2">MT12</strain>
    </source>
</reference>
<dbReference type="AlphaFoldDB" id="A0A1H5JJM1"/>
<dbReference type="GO" id="GO:0047617">
    <property type="term" value="F:fatty acyl-CoA hydrolase activity"/>
    <property type="evidence" value="ECO:0007669"/>
    <property type="project" value="TreeGrafter"/>
</dbReference>
<dbReference type="PANTHER" id="PTHR31793">
    <property type="entry name" value="4-HYDROXYBENZOYL-COA THIOESTERASE FAMILY MEMBER"/>
    <property type="match status" value="1"/>
</dbReference>
<dbReference type="Pfam" id="PF13279">
    <property type="entry name" value="4HBT_2"/>
    <property type="match status" value="1"/>
</dbReference>
<evidence type="ECO:0000313" key="1">
    <source>
        <dbReference type="EMBL" id="SEE52773.1"/>
    </source>
</evidence>
<dbReference type="RefSeq" id="WP_092125516.1">
    <property type="nucleotide sequence ID" value="NZ_FNTH01000001.1"/>
</dbReference>
<gene>
    <name evidence="1" type="ORF">SAMN05444164_8474</name>
</gene>
<dbReference type="InterPro" id="IPR029069">
    <property type="entry name" value="HotDog_dom_sf"/>
</dbReference>
<dbReference type="Gene3D" id="3.10.129.10">
    <property type="entry name" value="Hotdog Thioesterase"/>
    <property type="match status" value="1"/>
</dbReference>